<dbReference type="InterPro" id="IPR013749">
    <property type="entry name" value="PM/HMP-P_kinase-1"/>
</dbReference>
<dbReference type="PANTHER" id="PTHR10534">
    <property type="entry name" value="PYRIDOXAL KINASE"/>
    <property type="match status" value="1"/>
</dbReference>
<dbReference type="GO" id="GO:0005829">
    <property type="term" value="C:cytosol"/>
    <property type="evidence" value="ECO:0007669"/>
    <property type="project" value="TreeGrafter"/>
</dbReference>
<evidence type="ECO:0000313" key="7">
    <source>
        <dbReference type="EMBL" id="MBC8610884.1"/>
    </source>
</evidence>
<dbReference type="Proteomes" id="UP000632659">
    <property type="component" value="Unassembled WGS sequence"/>
</dbReference>
<evidence type="ECO:0000256" key="4">
    <source>
        <dbReference type="ARBA" id="ARBA00022777"/>
    </source>
</evidence>
<evidence type="ECO:0000256" key="5">
    <source>
        <dbReference type="ARBA" id="ARBA00022840"/>
    </source>
</evidence>
<evidence type="ECO:0000256" key="3">
    <source>
        <dbReference type="ARBA" id="ARBA00022741"/>
    </source>
</evidence>
<dbReference type="AlphaFoldDB" id="A0A8J6TQ87"/>
<dbReference type="InterPro" id="IPR029056">
    <property type="entry name" value="Ribokinase-like"/>
</dbReference>
<dbReference type="OrthoDB" id="9800808at2"/>
<accession>A0A8J6TQ87</accession>
<comment type="caution">
    <text evidence="7">The sequence shown here is derived from an EMBL/GenBank/DDBJ whole genome shotgun (WGS) entry which is preliminary data.</text>
</comment>
<keyword evidence="4 7" id="KW-0418">Kinase</keyword>
<dbReference type="Gene3D" id="3.40.1190.20">
    <property type="match status" value="1"/>
</dbReference>
<dbReference type="GO" id="GO:0005524">
    <property type="term" value="F:ATP binding"/>
    <property type="evidence" value="ECO:0007669"/>
    <property type="project" value="UniProtKB-KW"/>
</dbReference>
<dbReference type="InterPro" id="IPR004625">
    <property type="entry name" value="PyrdxlKinase"/>
</dbReference>
<evidence type="ECO:0000256" key="1">
    <source>
        <dbReference type="ARBA" id="ARBA00012104"/>
    </source>
</evidence>
<dbReference type="PROSITE" id="PS51257">
    <property type="entry name" value="PROKAR_LIPOPROTEIN"/>
    <property type="match status" value="1"/>
</dbReference>
<protein>
    <recommendedName>
        <fullName evidence="1">pyridoxal kinase</fullName>
        <ecNumber evidence="1">2.7.1.35</ecNumber>
    </recommendedName>
</protein>
<keyword evidence="5" id="KW-0067">ATP-binding</keyword>
<feature type="domain" description="Pyridoxamine kinase/Phosphomethylpyrimidine kinase" evidence="6">
    <location>
        <begin position="74"/>
        <end position="250"/>
    </location>
</feature>
<organism evidence="7 8">
    <name type="scientific">Massiliimalia timonensis</name>
    <dbReference type="NCBI Taxonomy" id="1987501"/>
    <lineage>
        <taxon>Bacteria</taxon>
        <taxon>Bacillati</taxon>
        <taxon>Bacillota</taxon>
        <taxon>Clostridia</taxon>
        <taxon>Eubacteriales</taxon>
        <taxon>Oscillospiraceae</taxon>
        <taxon>Massiliimalia</taxon>
    </lineage>
</organism>
<dbReference type="EMBL" id="JACRTL010000003">
    <property type="protein sequence ID" value="MBC8610884.1"/>
    <property type="molecule type" value="Genomic_DNA"/>
</dbReference>
<keyword evidence="8" id="KW-1185">Reference proteome</keyword>
<keyword evidence="2 7" id="KW-0808">Transferase</keyword>
<evidence type="ECO:0000259" key="6">
    <source>
        <dbReference type="Pfam" id="PF08543"/>
    </source>
</evidence>
<sequence length="283" mass="31429">MDFKSKRIAAINDLAGFGRCSLSVMMPVISACGNQCCPVPTAILSSTDGISGFSMKDLTDDLSVYLRQWKQLKLSFDGIYTGYLSSARQIETALSFLQDFSRPDTCILVDPVLGDQGIVGSNCTDQLIKEYHSLIARADFITPNLTEAFFLCGLPYQEYPDERTLDLMGEMLLSKGPKAVIITGIKHETSIDTYLFERDQKNRIFSPRCPQERIGTGDLFSSIFLSSVLQGDSFVASAKKASDFIAKALFFSEEQNIPVEEGICFEPFLGQLSPYFTQRSEMI</sequence>
<dbReference type="NCBIfam" id="NF005491">
    <property type="entry name" value="PRK07105.1"/>
    <property type="match status" value="1"/>
</dbReference>
<reference evidence="7" key="1">
    <citation type="submission" date="2020-08" db="EMBL/GenBank/DDBJ databases">
        <title>Genome public.</title>
        <authorList>
            <person name="Liu C."/>
            <person name="Sun Q."/>
        </authorList>
    </citation>
    <scope>NUCLEOTIDE SEQUENCE</scope>
    <source>
        <strain evidence="7">NSJ-15</strain>
    </source>
</reference>
<dbReference type="RefSeq" id="WP_154825417.1">
    <property type="nucleotide sequence ID" value="NZ_FYDD01000004.1"/>
</dbReference>
<dbReference type="SUPFAM" id="SSF53613">
    <property type="entry name" value="Ribokinase-like"/>
    <property type="match status" value="1"/>
</dbReference>
<gene>
    <name evidence="7" type="ORF">H8702_07080</name>
</gene>
<name>A0A8J6TQ87_9FIRM</name>
<dbReference type="EC" id="2.7.1.35" evidence="1"/>
<dbReference type="GO" id="GO:0009443">
    <property type="term" value="P:pyridoxal 5'-phosphate salvage"/>
    <property type="evidence" value="ECO:0007669"/>
    <property type="project" value="InterPro"/>
</dbReference>
<evidence type="ECO:0000313" key="8">
    <source>
        <dbReference type="Proteomes" id="UP000632659"/>
    </source>
</evidence>
<dbReference type="PANTHER" id="PTHR10534:SF2">
    <property type="entry name" value="PYRIDOXAL KINASE"/>
    <property type="match status" value="1"/>
</dbReference>
<dbReference type="GO" id="GO:0008478">
    <property type="term" value="F:pyridoxal kinase activity"/>
    <property type="evidence" value="ECO:0007669"/>
    <property type="project" value="UniProtKB-EC"/>
</dbReference>
<proteinExistence type="predicted"/>
<dbReference type="Pfam" id="PF08543">
    <property type="entry name" value="Phos_pyr_kin"/>
    <property type="match status" value="1"/>
</dbReference>
<keyword evidence="3" id="KW-0547">Nucleotide-binding</keyword>
<evidence type="ECO:0000256" key="2">
    <source>
        <dbReference type="ARBA" id="ARBA00022679"/>
    </source>
</evidence>